<dbReference type="eggNOG" id="ENOG502RWDX">
    <property type="taxonomic scope" value="Eukaryota"/>
</dbReference>
<gene>
    <name evidence="2" type="ORF">THAPSDRAFT_8586</name>
</gene>
<reference evidence="2 3" key="1">
    <citation type="journal article" date="2004" name="Science">
        <title>The genome of the diatom Thalassiosira pseudonana: ecology, evolution, and metabolism.</title>
        <authorList>
            <person name="Armbrust E.V."/>
            <person name="Berges J.A."/>
            <person name="Bowler C."/>
            <person name="Green B.R."/>
            <person name="Martinez D."/>
            <person name="Putnam N.H."/>
            <person name="Zhou S."/>
            <person name="Allen A.E."/>
            <person name="Apt K.E."/>
            <person name="Bechner M."/>
            <person name="Brzezinski M.A."/>
            <person name="Chaal B.K."/>
            <person name="Chiovitti A."/>
            <person name="Davis A.K."/>
            <person name="Demarest M.S."/>
            <person name="Detter J.C."/>
            <person name="Glavina T."/>
            <person name="Goodstein D."/>
            <person name="Hadi M.Z."/>
            <person name="Hellsten U."/>
            <person name="Hildebrand M."/>
            <person name="Jenkins B.D."/>
            <person name="Jurka J."/>
            <person name="Kapitonov V.V."/>
            <person name="Kroger N."/>
            <person name="Lau W.W."/>
            <person name="Lane T.W."/>
            <person name="Larimer F.W."/>
            <person name="Lippmeier J.C."/>
            <person name="Lucas S."/>
            <person name="Medina M."/>
            <person name="Montsant A."/>
            <person name="Obornik M."/>
            <person name="Parker M.S."/>
            <person name="Palenik B."/>
            <person name="Pazour G.J."/>
            <person name="Richardson P.M."/>
            <person name="Rynearson T.A."/>
            <person name="Saito M.A."/>
            <person name="Schwartz D.C."/>
            <person name="Thamatrakoln K."/>
            <person name="Valentin K."/>
            <person name="Vardi A."/>
            <person name="Wilkerson F.P."/>
            <person name="Rokhsar D.S."/>
        </authorList>
    </citation>
    <scope>NUCLEOTIDE SEQUENCE [LARGE SCALE GENOMIC DNA]</scope>
    <source>
        <strain evidence="2 3">CCMP1335</strain>
    </source>
</reference>
<dbReference type="InParanoid" id="B8C8U1"/>
<evidence type="ECO:0000313" key="3">
    <source>
        <dbReference type="Proteomes" id="UP000001449"/>
    </source>
</evidence>
<organism evidence="2 3">
    <name type="scientific">Thalassiosira pseudonana</name>
    <name type="common">Marine diatom</name>
    <name type="synonym">Cyclotella nana</name>
    <dbReference type="NCBI Taxonomy" id="35128"/>
    <lineage>
        <taxon>Eukaryota</taxon>
        <taxon>Sar</taxon>
        <taxon>Stramenopiles</taxon>
        <taxon>Ochrophyta</taxon>
        <taxon>Bacillariophyta</taxon>
        <taxon>Coscinodiscophyceae</taxon>
        <taxon>Thalassiosirophycidae</taxon>
        <taxon>Thalassiosirales</taxon>
        <taxon>Thalassiosiraceae</taxon>
        <taxon>Thalassiosira</taxon>
    </lineage>
</organism>
<dbReference type="GeneID" id="7449338"/>
<dbReference type="RefSeq" id="XP_002292739.1">
    <property type="nucleotide sequence ID" value="XM_002292703.1"/>
</dbReference>
<dbReference type="AlphaFoldDB" id="B8C8U1"/>
<dbReference type="PaxDb" id="35128-Thaps8586"/>
<dbReference type="HOGENOM" id="CLU_536959_0_0_1"/>
<reference evidence="2 3" key="2">
    <citation type="journal article" date="2008" name="Nature">
        <title>The Phaeodactylum genome reveals the evolutionary history of diatom genomes.</title>
        <authorList>
            <person name="Bowler C."/>
            <person name="Allen A.E."/>
            <person name="Badger J.H."/>
            <person name="Grimwood J."/>
            <person name="Jabbari K."/>
            <person name="Kuo A."/>
            <person name="Maheswari U."/>
            <person name="Martens C."/>
            <person name="Maumus F."/>
            <person name="Otillar R.P."/>
            <person name="Rayko E."/>
            <person name="Salamov A."/>
            <person name="Vandepoele K."/>
            <person name="Beszteri B."/>
            <person name="Gruber A."/>
            <person name="Heijde M."/>
            <person name="Katinka M."/>
            <person name="Mock T."/>
            <person name="Valentin K."/>
            <person name="Verret F."/>
            <person name="Berges J.A."/>
            <person name="Brownlee C."/>
            <person name="Cadoret J.P."/>
            <person name="Chiovitti A."/>
            <person name="Choi C.J."/>
            <person name="Coesel S."/>
            <person name="De Martino A."/>
            <person name="Detter J.C."/>
            <person name="Durkin C."/>
            <person name="Falciatore A."/>
            <person name="Fournet J."/>
            <person name="Haruta M."/>
            <person name="Huysman M.J."/>
            <person name="Jenkins B.D."/>
            <person name="Jiroutova K."/>
            <person name="Jorgensen R.E."/>
            <person name="Joubert Y."/>
            <person name="Kaplan A."/>
            <person name="Kroger N."/>
            <person name="Kroth P.G."/>
            <person name="La Roche J."/>
            <person name="Lindquist E."/>
            <person name="Lommer M."/>
            <person name="Martin-Jezequel V."/>
            <person name="Lopez P.J."/>
            <person name="Lucas S."/>
            <person name="Mangogna M."/>
            <person name="McGinnis K."/>
            <person name="Medlin L.K."/>
            <person name="Montsant A."/>
            <person name="Oudot-Le Secq M.P."/>
            <person name="Napoli C."/>
            <person name="Obornik M."/>
            <person name="Parker M.S."/>
            <person name="Petit J.L."/>
            <person name="Porcel B.M."/>
            <person name="Poulsen N."/>
            <person name="Robison M."/>
            <person name="Rychlewski L."/>
            <person name="Rynearson T.A."/>
            <person name="Schmutz J."/>
            <person name="Shapiro H."/>
            <person name="Siaut M."/>
            <person name="Stanley M."/>
            <person name="Sussman M.R."/>
            <person name="Taylor A.R."/>
            <person name="Vardi A."/>
            <person name="von Dassow P."/>
            <person name="Vyverman W."/>
            <person name="Willis A."/>
            <person name="Wyrwicz L.S."/>
            <person name="Rokhsar D.S."/>
            <person name="Weissenbach J."/>
            <person name="Armbrust E.V."/>
            <person name="Green B.R."/>
            <person name="Van de Peer Y."/>
            <person name="Grigoriev I.V."/>
        </authorList>
    </citation>
    <scope>NUCLEOTIDE SEQUENCE [LARGE SCALE GENOMIC DNA]</scope>
    <source>
        <strain evidence="2 3">CCMP1335</strain>
    </source>
</reference>
<dbReference type="KEGG" id="tps:THAPSDRAFT_8586"/>
<protein>
    <recommendedName>
        <fullName evidence="1">Glycosyltransferase 61 catalytic domain-containing protein</fullName>
    </recommendedName>
</protein>
<proteinExistence type="predicted"/>
<accession>B8C8U1</accession>
<dbReference type="Proteomes" id="UP000001449">
    <property type="component" value="Chromosome 10"/>
</dbReference>
<dbReference type="GO" id="GO:0016757">
    <property type="term" value="F:glycosyltransferase activity"/>
    <property type="evidence" value="ECO:0000318"/>
    <property type="project" value="GO_Central"/>
</dbReference>
<dbReference type="EMBL" id="CM000646">
    <property type="protein sequence ID" value="EED89935.1"/>
    <property type="molecule type" value="Genomic_DNA"/>
</dbReference>
<feature type="domain" description="Glycosyltransferase 61 catalytic" evidence="1">
    <location>
        <begin position="272"/>
        <end position="463"/>
    </location>
</feature>
<dbReference type="Pfam" id="PF04577">
    <property type="entry name" value="Glyco_transf_61"/>
    <property type="match status" value="1"/>
</dbReference>
<evidence type="ECO:0000259" key="1">
    <source>
        <dbReference type="Pfam" id="PF04577"/>
    </source>
</evidence>
<keyword evidence="3" id="KW-1185">Reference proteome</keyword>
<dbReference type="InterPro" id="IPR049625">
    <property type="entry name" value="Glyco_transf_61_cat"/>
</dbReference>
<evidence type="ECO:0000313" key="2">
    <source>
        <dbReference type="EMBL" id="EED89935.1"/>
    </source>
</evidence>
<sequence>MKCLGLYLKEEEEEEGSFIGRQSVDIMLGVELAARNTTNIVRDNIDSLTGKDLIRDGFGRGTDEEWNALAFTNWANATLLSALGSGSETLRITKQLASELNKHVQSGSISDSVSGWFACVGSLVSSHDKPWNGFRVKSSTMKDMPSPLLRSFSGSLQRVLPASPTATYSTNAVVFKYRPSSSSRLRCNSQHTEVSGEAYYPGCTPWWNAITKEYGRFLSADSEFAKRSDSADPRALREDVIQTCSDNDDKQCPFEKFGIVINLMQAYCGETFHWYIEIWPRIAPFLPSLLADDAPSIAIHIGCKVQGYHRDFFELAGLNSSKVALIDEVPVFAKEVIIPTSGYSHSPLLNYWNLVSMREHVEQRIRVSTPVKLKERRKVLILVRDKPGGRRADSNYFSEQFLNDLSTGLNSTHDVETFRSSNDELMSCLLCQVRAIQSADVIIGSHGAGLSHLLFAKDKATVLERMTSDGDSGIYAELAFLVGSKYFPVAKNAKAKVYSDLIRFAESN</sequence>
<name>B8C8U1_THAPS</name>